<keyword evidence="3" id="KW-0808">Transferase</keyword>
<dbReference type="AlphaFoldDB" id="A0A8J4Y2G8"/>
<gene>
    <name evidence="3" type="primary">Mettl25</name>
    <name evidence="3" type="ORF">GWK47_007355</name>
</gene>
<dbReference type="PANTHER" id="PTHR12496:SF9">
    <property type="entry name" value="METHYLTRANSFERASE-LIKE PROTEIN 25-RELATED"/>
    <property type="match status" value="1"/>
</dbReference>
<organism evidence="3 4">
    <name type="scientific">Chionoecetes opilio</name>
    <name type="common">Atlantic snow crab</name>
    <name type="synonym">Cancer opilio</name>
    <dbReference type="NCBI Taxonomy" id="41210"/>
    <lineage>
        <taxon>Eukaryota</taxon>
        <taxon>Metazoa</taxon>
        <taxon>Ecdysozoa</taxon>
        <taxon>Arthropoda</taxon>
        <taxon>Crustacea</taxon>
        <taxon>Multicrustacea</taxon>
        <taxon>Malacostraca</taxon>
        <taxon>Eumalacostraca</taxon>
        <taxon>Eucarida</taxon>
        <taxon>Decapoda</taxon>
        <taxon>Pleocyemata</taxon>
        <taxon>Brachyura</taxon>
        <taxon>Eubrachyura</taxon>
        <taxon>Majoidea</taxon>
        <taxon>Majidae</taxon>
        <taxon>Chionoecetes</taxon>
    </lineage>
</organism>
<dbReference type="Proteomes" id="UP000770661">
    <property type="component" value="Unassembled WGS sequence"/>
</dbReference>
<feature type="region of interest" description="Disordered" evidence="1">
    <location>
        <begin position="365"/>
        <end position="442"/>
    </location>
</feature>
<dbReference type="EMBL" id="JACEEZ010014970">
    <property type="protein sequence ID" value="KAG0719157.1"/>
    <property type="molecule type" value="Genomic_DNA"/>
</dbReference>
<feature type="region of interest" description="Disordered" evidence="1">
    <location>
        <begin position="130"/>
        <end position="172"/>
    </location>
</feature>
<dbReference type="InterPro" id="IPR052220">
    <property type="entry name" value="METTL25"/>
</dbReference>
<sequence length="638" mass="70548">MASLQQVNEALDKMVTFLGPLMPLIGCHMVDYLTQSHWDTLLPAQLQRDLLSLPAEALHQLPSATLPQRLGVTWLVDLGSGRGYLSTSLVLQYGQQVVAIDSSSSNTSSALVRNTKLKRLWDNLRQTWHHQSEGRPVKKGKSRRRKGVTKQRQQEEEQSWRQEDVKDHNVRAKGENLPTHLKGCFFGMTKFVTEDTDLLELVRCAAGSEKVRGEDKNALVRNDIEFVPEKVISGSKAHPVDSGDTEALSHPHNSLKRETHISTPTKDNNIRKQAQDSPSADTTCQPVDETSVLGMVGLHTCGNLASSSLRLFVANPRVKLLCNVGCCYHLIEEEFSRNTYNQRKTPEESGMSGSSPLVYNQEENCVPKHTGGEHNLTLMKRDDNSSQSSTSHEKQGGDTDYSGSPHRTDSVPSSGREACVAPSRLPSNTTEKHYKDPPSPLLQVHPEAATAEGEGDIDPLHPSRIPNLGHGFPLSSFLRNRRFSLGRNGRMLSSQAADRLTRGNTGGGDCGLYWRALLQVVLEDRLGDVSELSHVGRLTAKCDTFVAYARTAMARLGVSIQVTEEELDAYDQQYSSSKDKLERFFLLRASLAAVVEGAVLLDRLAFLCDQEDTWAYLVPLFDPVTSPRSHALVAVRKG</sequence>
<evidence type="ECO:0000313" key="3">
    <source>
        <dbReference type="EMBL" id="KAG0719157.1"/>
    </source>
</evidence>
<dbReference type="OrthoDB" id="10258156at2759"/>
<feature type="compositionally biased region" description="Basic residues" evidence="1">
    <location>
        <begin position="137"/>
        <end position="149"/>
    </location>
</feature>
<feature type="compositionally biased region" description="Polar residues" evidence="1">
    <location>
        <begin position="275"/>
        <end position="285"/>
    </location>
</feature>
<proteinExistence type="predicted"/>
<keyword evidence="4" id="KW-1185">Reference proteome</keyword>
<feature type="region of interest" description="Disordered" evidence="1">
    <location>
        <begin position="235"/>
        <end position="286"/>
    </location>
</feature>
<keyword evidence="3" id="KW-0489">Methyltransferase</keyword>
<name>A0A8J4Y2G8_CHIOP</name>
<dbReference type="GO" id="GO:0032259">
    <property type="term" value="P:methylation"/>
    <property type="evidence" value="ECO:0007669"/>
    <property type="project" value="UniProtKB-KW"/>
</dbReference>
<feature type="compositionally biased region" description="Basic and acidic residues" evidence="1">
    <location>
        <begin position="152"/>
        <end position="172"/>
    </location>
</feature>
<comment type="caution">
    <text evidence="3">The sequence shown here is derived from an EMBL/GenBank/DDBJ whole genome shotgun (WGS) entry which is preliminary data.</text>
</comment>
<dbReference type="PANTHER" id="PTHR12496">
    <property type="entry name" value="CGI-41 METHYLTRANSFERASE"/>
    <property type="match status" value="1"/>
</dbReference>
<dbReference type="InterPro" id="IPR025714">
    <property type="entry name" value="Methyltranfer_dom"/>
</dbReference>
<evidence type="ECO:0000256" key="1">
    <source>
        <dbReference type="SAM" id="MobiDB-lite"/>
    </source>
</evidence>
<evidence type="ECO:0000313" key="4">
    <source>
        <dbReference type="Proteomes" id="UP000770661"/>
    </source>
</evidence>
<accession>A0A8J4Y2G8</accession>
<evidence type="ECO:0000259" key="2">
    <source>
        <dbReference type="Pfam" id="PF13679"/>
    </source>
</evidence>
<protein>
    <submittedName>
        <fullName evidence="3">Methyltransferase-like protein 25</fullName>
    </submittedName>
</protein>
<dbReference type="Pfam" id="PF13679">
    <property type="entry name" value="Methyltransf_32"/>
    <property type="match status" value="1"/>
</dbReference>
<dbReference type="GO" id="GO:0008168">
    <property type="term" value="F:methyltransferase activity"/>
    <property type="evidence" value="ECO:0007669"/>
    <property type="project" value="UniProtKB-KW"/>
</dbReference>
<feature type="domain" description="Methyltransferase" evidence="2">
    <location>
        <begin position="69"/>
        <end position="333"/>
    </location>
</feature>
<reference evidence="3" key="1">
    <citation type="submission" date="2020-07" db="EMBL/GenBank/DDBJ databases">
        <title>The High-quality genome of the commercially important snow crab, Chionoecetes opilio.</title>
        <authorList>
            <person name="Jeong J.-H."/>
            <person name="Ryu S."/>
        </authorList>
    </citation>
    <scope>NUCLEOTIDE SEQUENCE</scope>
    <source>
        <strain evidence="3">MADBK_172401_WGS</strain>
        <tissue evidence="3">Digestive gland</tissue>
    </source>
</reference>